<sequence length="118" mass="13090">MTSKAAVLLCVVLCALLHVTSAFTISPSFVPSSRLQSETLMTRANSGTLRLNARGSKGGTKRDDLSSIETRDMTRQEMLDYNKESEDIMNSELQLMTGFSLLVSIPILYLCWVAYFSD</sequence>
<feature type="chain" id="PRO_5040957018" description="Transmembrane protein" evidence="2">
    <location>
        <begin position="23"/>
        <end position="118"/>
    </location>
</feature>
<proteinExistence type="predicted"/>
<gene>
    <name evidence="3" type="ORF">TrCOL_g4814</name>
</gene>
<keyword evidence="4" id="KW-1185">Reference proteome</keyword>
<feature type="signal peptide" evidence="2">
    <location>
        <begin position="1"/>
        <end position="22"/>
    </location>
</feature>
<accession>A0A9W7LEF5</accession>
<organism evidence="3 4">
    <name type="scientific">Triparma columacea</name>
    <dbReference type="NCBI Taxonomy" id="722753"/>
    <lineage>
        <taxon>Eukaryota</taxon>
        <taxon>Sar</taxon>
        <taxon>Stramenopiles</taxon>
        <taxon>Ochrophyta</taxon>
        <taxon>Bolidophyceae</taxon>
        <taxon>Parmales</taxon>
        <taxon>Triparmaceae</taxon>
        <taxon>Triparma</taxon>
    </lineage>
</organism>
<dbReference type="EMBL" id="BRYA01000371">
    <property type="protein sequence ID" value="GMI48040.1"/>
    <property type="molecule type" value="Genomic_DNA"/>
</dbReference>
<keyword evidence="2" id="KW-0732">Signal</keyword>
<protein>
    <recommendedName>
        <fullName evidence="5">Transmembrane protein</fullName>
    </recommendedName>
</protein>
<name>A0A9W7LEF5_9STRA</name>
<keyword evidence="1" id="KW-0812">Transmembrane</keyword>
<comment type="caution">
    <text evidence="3">The sequence shown here is derived from an EMBL/GenBank/DDBJ whole genome shotgun (WGS) entry which is preliminary data.</text>
</comment>
<dbReference type="OrthoDB" id="196936at2759"/>
<feature type="transmembrane region" description="Helical" evidence="1">
    <location>
        <begin position="95"/>
        <end position="116"/>
    </location>
</feature>
<reference evidence="4" key="1">
    <citation type="journal article" date="2023" name="Commun. Biol.">
        <title>Genome analysis of Parmales, the sister group of diatoms, reveals the evolutionary specialization of diatoms from phago-mixotrophs to photoautotrophs.</title>
        <authorList>
            <person name="Ban H."/>
            <person name="Sato S."/>
            <person name="Yoshikawa S."/>
            <person name="Yamada K."/>
            <person name="Nakamura Y."/>
            <person name="Ichinomiya M."/>
            <person name="Sato N."/>
            <person name="Blanc-Mathieu R."/>
            <person name="Endo H."/>
            <person name="Kuwata A."/>
            <person name="Ogata H."/>
        </authorList>
    </citation>
    <scope>NUCLEOTIDE SEQUENCE [LARGE SCALE GENOMIC DNA]</scope>
</reference>
<dbReference type="AlphaFoldDB" id="A0A9W7LEF5"/>
<keyword evidence="1" id="KW-0472">Membrane</keyword>
<keyword evidence="1" id="KW-1133">Transmembrane helix</keyword>
<evidence type="ECO:0000313" key="3">
    <source>
        <dbReference type="EMBL" id="GMI48040.1"/>
    </source>
</evidence>
<dbReference type="Proteomes" id="UP001165065">
    <property type="component" value="Unassembled WGS sequence"/>
</dbReference>
<evidence type="ECO:0008006" key="5">
    <source>
        <dbReference type="Google" id="ProtNLM"/>
    </source>
</evidence>
<evidence type="ECO:0000256" key="2">
    <source>
        <dbReference type="SAM" id="SignalP"/>
    </source>
</evidence>
<evidence type="ECO:0000256" key="1">
    <source>
        <dbReference type="SAM" id="Phobius"/>
    </source>
</evidence>
<evidence type="ECO:0000313" key="4">
    <source>
        <dbReference type="Proteomes" id="UP001165065"/>
    </source>
</evidence>